<keyword evidence="3" id="KW-1185">Reference proteome</keyword>
<feature type="compositionally biased region" description="Low complexity" evidence="1">
    <location>
        <begin position="31"/>
        <end position="41"/>
    </location>
</feature>
<feature type="compositionally biased region" description="Polar residues" evidence="1">
    <location>
        <begin position="1"/>
        <end position="16"/>
    </location>
</feature>
<feature type="compositionally biased region" description="Basic and acidic residues" evidence="1">
    <location>
        <begin position="17"/>
        <end position="28"/>
    </location>
</feature>
<dbReference type="Proteomes" id="UP000828390">
    <property type="component" value="Unassembled WGS sequence"/>
</dbReference>
<reference evidence="2" key="1">
    <citation type="journal article" date="2019" name="bioRxiv">
        <title>The Genome of the Zebra Mussel, Dreissena polymorpha: A Resource for Invasive Species Research.</title>
        <authorList>
            <person name="McCartney M.A."/>
            <person name="Auch B."/>
            <person name="Kono T."/>
            <person name="Mallez S."/>
            <person name="Zhang Y."/>
            <person name="Obille A."/>
            <person name="Becker A."/>
            <person name="Abrahante J.E."/>
            <person name="Garbe J."/>
            <person name="Badalamenti J.P."/>
            <person name="Herman A."/>
            <person name="Mangelson H."/>
            <person name="Liachko I."/>
            <person name="Sullivan S."/>
            <person name="Sone E.D."/>
            <person name="Koren S."/>
            <person name="Silverstein K.A.T."/>
            <person name="Beckman K.B."/>
            <person name="Gohl D.M."/>
        </authorList>
    </citation>
    <scope>NUCLEOTIDE SEQUENCE</scope>
    <source>
        <strain evidence="2">Duluth1</strain>
        <tissue evidence="2">Whole animal</tissue>
    </source>
</reference>
<gene>
    <name evidence="2" type="ORF">DPMN_078496</name>
</gene>
<comment type="caution">
    <text evidence="2">The sequence shown here is derived from an EMBL/GenBank/DDBJ whole genome shotgun (WGS) entry which is preliminary data.</text>
</comment>
<organism evidence="2 3">
    <name type="scientific">Dreissena polymorpha</name>
    <name type="common">Zebra mussel</name>
    <name type="synonym">Mytilus polymorpha</name>
    <dbReference type="NCBI Taxonomy" id="45954"/>
    <lineage>
        <taxon>Eukaryota</taxon>
        <taxon>Metazoa</taxon>
        <taxon>Spiralia</taxon>
        <taxon>Lophotrochozoa</taxon>
        <taxon>Mollusca</taxon>
        <taxon>Bivalvia</taxon>
        <taxon>Autobranchia</taxon>
        <taxon>Heteroconchia</taxon>
        <taxon>Euheterodonta</taxon>
        <taxon>Imparidentia</taxon>
        <taxon>Neoheterodontei</taxon>
        <taxon>Myida</taxon>
        <taxon>Dreissenoidea</taxon>
        <taxon>Dreissenidae</taxon>
        <taxon>Dreissena</taxon>
    </lineage>
</organism>
<protein>
    <submittedName>
        <fullName evidence="2">Uncharacterized protein</fullName>
    </submittedName>
</protein>
<accession>A0A9D3YR82</accession>
<sequence>MGSQSASTGKVSQQYSKGEDSQENRMIEDNQAYSSGGSQSGIQQCEQSVQYSAVGVVSHA</sequence>
<dbReference type="EMBL" id="JAIWYP010000015">
    <property type="protein sequence ID" value="KAH3703460.1"/>
    <property type="molecule type" value="Genomic_DNA"/>
</dbReference>
<feature type="region of interest" description="Disordered" evidence="1">
    <location>
        <begin position="1"/>
        <end position="41"/>
    </location>
</feature>
<proteinExistence type="predicted"/>
<reference evidence="2" key="2">
    <citation type="submission" date="2020-11" db="EMBL/GenBank/DDBJ databases">
        <authorList>
            <person name="McCartney M.A."/>
            <person name="Auch B."/>
            <person name="Kono T."/>
            <person name="Mallez S."/>
            <person name="Becker A."/>
            <person name="Gohl D.M."/>
            <person name="Silverstein K.A.T."/>
            <person name="Koren S."/>
            <person name="Bechman K.B."/>
            <person name="Herman A."/>
            <person name="Abrahante J.E."/>
            <person name="Garbe J."/>
        </authorList>
    </citation>
    <scope>NUCLEOTIDE SEQUENCE</scope>
    <source>
        <strain evidence="2">Duluth1</strain>
        <tissue evidence="2">Whole animal</tissue>
    </source>
</reference>
<evidence type="ECO:0000313" key="3">
    <source>
        <dbReference type="Proteomes" id="UP000828390"/>
    </source>
</evidence>
<name>A0A9D3YR82_DREPO</name>
<dbReference type="AlphaFoldDB" id="A0A9D3YR82"/>
<evidence type="ECO:0000256" key="1">
    <source>
        <dbReference type="SAM" id="MobiDB-lite"/>
    </source>
</evidence>
<evidence type="ECO:0000313" key="2">
    <source>
        <dbReference type="EMBL" id="KAH3703460.1"/>
    </source>
</evidence>